<accession>A0ACB8FL21</accession>
<dbReference type="EMBL" id="CM037617">
    <property type="protein sequence ID" value="KAH8005932.1"/>
    <property type="molecule type" value="Genomic_DNA"/>
</dbReference>
<comment type="caution">
    <text evidence="1">The sequence shown here is derived from an EMBL/GenBank/DDBJ whole genome shotgun (WGS) entry which is preliminary data.</text>
</comment>
<evidence type="ECO:0000313" key="1">
    <source>
        <dbReference type="EMBL" id="KAH8005932.1"/>
    </source>
</evidence>
<organism evidence="1 2">
    <name type="scientific">Sphaerodactylus townsendi</name>
    <dbReference type="NCBI Taxonomy" id="933632"/>
    <lineage>
        <taxon>Eukaryota</taxon>
        <taxon>Metazoa</taxon>
        <taxon>Chordata</taxon>
        <taxon>Craniata</taxon>
        <taxon>Vertebrata</taxon>
        <taxon>Euteleostomi</taxon>
        <taxon>Lepidosauria</taxon>
        <taxon>Squamata</taxon>
        <taxon>Bifurcata</taxon>
        <taxon>Gekkota</taxon>
        <taxon>Sphaerodactylidae</taxon>
        <taxon>Sphaerodactylus</taxon>
    </lineage>
</organism>
<sequence length="273" mass="29917">MLLNQLGDSPDVTTGEPPYFTAEPESRIVAEVEKTVEILCQVMVGFFGTKSTYAVFVLWVPLPSLVWYKDAVPVLRLLNPRYKTLANGSLQIQQLQPDDSGIFQCVAKNEAGEILSYTFLDVTRSQILASGSVQIPRFILLESGGLQITPVFLQDAGNYTCCAVNSEGDLDASATLTVWNRTCIVHPPEDSTVIKGTTATLHCEASHDPRISIRYVWKKDNVVINPSSSSRIAIETDGTLIISQTWSGDIGDYTCEVTSFGGNDSRVARMEVM</sequence>
<evidence type="ECO:0000313" key="2">
    <source>
        <dbReference type="Proteomes" id="UP000827872"/>
    </source>
</evidence>
<reference evidence="1" key="1">
    <citation type="submission" date="2021-08" db="EMBL/GenBank/DDBJ databases">
        <title>The first chromosome-level gecko genome reveals the dynamic sex chromosomes of Neotropical dwarf geckos (Sphaerodactylidae: Sphaerodactylus).</title>
        <authorList>
            <person name="Pinto B.J."/>
            <person name="Keating S.E."/>
            <person name="Gamble T."/>
        </authorList>
    </citation>
    <scope>NUCLEOTIDE SEQUENCE</scope>
    <source>
        <strain evidence="1">TG3544</strain>
    </source>
</reference>
<name>A0ACB8FL21_9SAUR</name>
<protein>
    <submittedName>
        <fullName evidence="1">Uncharacterized protein</fullName>
    </submittedName>
</protein>
<gene>
    <name evidence="1" type="ORF">K3G42_031519</name>
</gene>
<proteinExistence type="predicted"/>
<dbReference type="Proteomes" id="UP000827872">
    <property type="component" value="Linkage Group LG04"/>
</dbReference>
<keyword evidence="2" id="KW-1185">Reference proteome</keyword>